<gene>
    <name evidence="1" type="ORF">KL86DYS1_11944</name>
</gene>
<accession>A0A212JE80</accession>
<organism evidence="1">
    <name type="scientific">uncultured Dysgonomonas sp</name>
    <dbReference type="NCBI Taxonomy" id="206096"/>
    <lineage>
        <taxon>Bacteria</taxon>
        <taxon>Pseudomonadati</taxon>
        <taxon>Bacteroidota</taxon>
        <taxon>Bacteroidia</taxon>
        <taxon>Bacteroidales</taxon>
        <taxon>Dysgonomonadaceae</taxon>
        <taxon>Dysgonomonas</taxon>
        <taxon>environmental samples</taxon>
    </lineage>
</organism>
<name>A0A212JE80_9BACT</name>
<reference evidence="1" key="1">
    <citation type="submission" date="2016-04" db="EMBL/GenBank/DDBJ databases">
        <authorList>
            <person name="Evans L.H."/>
            <person name="Alamgir A."/>
            <person name="Owens N."/>
            <person name="Weber N.D."/>
            <person name="Virtaneva K."/>
            <person name="Barbian K."/>
            <person name="Babar A."/>
            <person name="Rosenke K."/>
        </authorList>
    </citation>
    <scope>NUCLEOTIDE SEQUENCE</scope>
    <source>
        <strain evidence="1">86-1</strain>
    </source>
</reference>
<evidence type="ECO:0000313" key="1">
    <source>
        <dbReference type="EMBL" id="SBV97565.1"/>
    </source>
</evidence>
<protein>
    <submittedName>
        <fullName evidence="1">Uncharacterized protein</fullName>
    </submittedName>
</protein>
<sequence>MKQLMMSRLFEHLSAPSKKVSNFEMQHAYETFLEHVLTLNQSNPDYQTIYQRLNFTRVEFQSLQSQITYEQGEKCPKKAVFTKSYFCYKLRVDSVRNKVCPS</sequence>
<dbReference type="AlphaFoldDB" id="A0A212JE80"/>
<proteinExistence type="predicted"/>
<dbReference type="EMBL" id="FLUM01000001">
    <property type="protein sequence ID" value="SBV97565.1"/>
    <property type="molecule type" value="Genomic_DNA"/>
</dbReference>